<name>A0A4Q5M2G7_9BACT</name>
<dbReference type="Proteomes" id="UP000293162">
    <property type="component" value="Unassembled WGS sequence"/>
</dbReference>
<protein>
    <recommendedName>
        <fullName evidence="4">DUF4468 domain-containing protein</fullName>
    </recommendedName>
</protein>
<keyword evidence="3" id="KW-1185">Reference proteome</keyword>
<dbReference type="OrthoDB" id="955461at2"/>
<sequence>MKKLPLFSIALVLLCTNLVSAQTLESNTQWLSSHLDRLVKEEKGKNLTVNDKESVPTFRFKGCQMNMNIDSRDSDVNFGMTISWLLKDVQKVSYAREKDGNYELKMIVPADRLKMKLGFGNDNALSGSFNLKDDDNNSKTNFTLHTQDESLVKEIVHKFEDSVRMCKNAR</sequence>
<dbReference type="AlphaFoldDB" id="A0A4Q5M2G7"/>
<proteinExistence type="predicted"/>
<evidence type="ECO:0000256" key="1">
    <source>
        <dbReference type="SAM" id="SignalP"/>
    </source>
</evidence>
<comment type="caution">
    <text evidence="2">The sequence shown here is derived from an EMBL/GenBank/DDBJ whole genome shotgun (WGS) entry which is preliminary data.</text>
</comment>
<reference evidence="2 3" key="1">
    <citation type="submission" date="2019-02" db="EMBL/GenBank/DDBJ databases">
        <title>Bacterial novel species Emticicia sp. 17J42-9 isolated from soil.</title>
        <authorList>
            <person name="Jung H.-Y."/>
        </authorList>
    </citation>
    <scope>NUCLEOTIDE SEQUENCE [LARGE SCALE GENOMIC DNA]</scope>
    <source>
        <strain evidence="2 3">17J42-9</strain>
    </source>
</reference>
<gene>
    <name evidence="2" type="ORF">EWM59_06955</name>
</gene>
<evidence type="ECO:0008006" key="4">
    <source>
        <dbReference type="Google" id="ProtNLM"/>
    </source>
</evidence>
<accession>A0A4Q5M2G7</accession>
<organism evidence="2 3">
    <name type="scientific">Emticicia agri</name>
    <dbReference type="NCBI Taxonomy" id="2492393"/>
    <lineage>
        <taxon>Bacteria</taxon>
        <taxon>Pseudomonadati</taxon>
        <taxon>Bacteroidota</taxon>
        <taxon>Cytophagia</taxon>
        <taxon>Cytophagales</taxon>
        <taxon>Leadbetterellaceae</taxon>
        <taxon>Emticicia</taxon>
    </lineage>
</organism>
<evidence type="ECO:0000313" key="3">
    <source>
        <dbReference type="Proteomes" id="UP000293162"/>
    </source>
</evidence>
<dbReference type="RefSeq" id="WP_130020222.1">
    <property type="nucleotide sequence ID" value="NZ_SEWF01000007.1"/>
</dbReference>
<feature type="signal peptide" evidence="1">
    <location>
        <begin position="1"/>
        <end position="21"/>
    </location>
</feature>
<keyword evidence="1" id="KW-0732">Signal</keyword>
<dbReference type="EMBL" id="SEWF01000007">
    <property type="protein sequence ID" value="RYU96546.1"/>
    <property type="molecule type" value="Genomic_DNA"/>
</dbReference>
<evidence type="ECO:0000313" key="2">
    <source>
        <dbReference type="EMBL" id="RYU96546.1"/>
    </source>
</evidence>
<feature type="chain" id="PRO_5020798214" description="DUF4468 domain-containing protein" evidence="1">
    <location>
        <begin position="22"/>
        <end position="170"/>
    </location>
</feature>